<keyword evidence="2" id="KW-1185">Reference proteome</keyword>
<dbReference type="Proteomes" id="UP000829398">
    <property type="component" value="Chromosome 7"/>
</dbReference>
<proteinExistence type="predicted"/>
<evidence type="ECO:0000313" key="2">
    <source>
        <dbReference type="Proteomes" id="UP000829398"/>
    </source>
</evidence>
<gene>
    <name evidence="1" type="ORF">KPL71_021832</name>
</gene>
<comment type="caution">
    <text evidence="1">The sequence shown here is derived from an EMBL/GenBank/DDBJ whole genome shotgun (WGS) entry which is preliminary data.</text>
</comment>
<evidence type="ECO:0000313" key="1">
    <source>
        <dbReference type="EMBL" id="KAH9717485.1"/>
    </source>
</evidence>
<name>A0ACB8JIS6_CITSI</name>
<sequence length="1055" mass="120283">MVDAIVSPLLEQLISISYEEAKQQVRLVTGVKKQVKKLTSNLRTIQAVLNDAEQRQVKEKSVRLWLDQLKEASYDMEDVLDEWITARLKLRIDQAPAPKKPVCSFLLSPCIGVKQVFLRRDIAQKIKEINENLDDIARQKDMFNFRVRLTYVQLRRTLNFNVIRSTTEKSERIQSTSLIIVSEVRGRDEEKNILKSKLLCESSEQHNAVQIISLVGMGGIGKTTLAQFAYNDKDVIDSFEKRIWVCVSDPFDEFRIAKAIVEDLGGSVRDLEDYNKWEPFRYSLMNGLHGSKILVTTRKETVAHMMESADVISIKELSEQECLSLFKRFAFANRPLSECEKLEEISRKIVGKCKGLPLAAKTLGSLLRFKRNREEWQSILDSQMWQLEEFEKDYTLHKDELVKLWMAQGYIGQKENMEMEMIAEGYFDYLATRSLFQEFQRDEEGIVKRCKMHDIVHDFALFLNKKECAAVEVEGVEEPLLLINTCPEKLRHLMLVLGYEAPSLVSIFNAIKLRSLILFYWIPNLDAMLPVLKGIFDQLTCLRALRIEGTDNWELEEDQTNEILNGVEKLIHLRYLKLNLVGDLPEKCCELLNLQTLELENSSHFKRFPQGIGKLINLRHLIFTEDLLEYMPKGIEKLTSLRTLSEFVVASGGGRYGSEACKLEGLRHLNHLRGSLTVRGLGNVADVDEVKNAHLEKKKNLVRLILRFKDTDEAVKGWPEAISNENAAKHEAICEALWPPPNLESLEIAGFRGRKMMLSTNWMASLNMLKKLRLLNCPTCEIMPPLGQLPSLEILLIKDMTSVERVGDESLGIANGDHGAPSSSSVNNIAFPKLKELEFSGLQEWEDWDFRKEDITIMPQINSLSIYGCHKLKSLPDQLLQSSTLKTLRINRCRVLEEHFKKDRSKISHIPDIQIYERGPGFFTLMARRLMNREAHESNIMLSAQDASSKLKESIESTRACSATTVLSGWQLITAAVVVCGMHGSCNVTNLRTMINPVTVERPPDSSLFGLSEQLMSLVVNSDDIAFGGRHTSDMNLAEAKVLDIDFIAEIYDHD</sequence>
<protein>
    <submittedName>
        <fullName evidence="1">Uncharacterized protein</fullName>
    </submittedName>
</protein>
<organism evidence="1 2">
    <name type="scientific">Citrus sinensis</name>
    <name type="common">Sweet orange</name>
    <name type="synonym">Citrus aurantium var. sinensis</name>
    <dbReference type="NCBI Taxonomy" id="2711"/>
    <lineage>
        <taxon>Eukaryota</taxon>
        <taxon>Viridiplantae</taxon>
        <taxon>Streptophyta</taxon>
        <taxon>Embryophyta</taxon>
        <taxon>Tracheophyta</taxon>
        <taxon>Spermatophyta</taxon>
        <taxon>Magnoliopsida</taxon>
        <taxon>eudicotyledons</taxon>
        <taxon>Gunneridae</taxon>
        <taxon>Pentapetalae</taxon>
        <taxon>rosids</taxon>
        <taxon>malvids</taxon>
        <taxon>Sapindales</taxon>
        <taxon>Rutaceae</taxon>
        <taxon>Aurantioideae</taxon>
        <taxon>Citrus</taxon>
    </lineage>
</organism>
<accession>A0ACB8JIS6</accession>
<reference evidence="2" key="1">
    <citation type="journal article" date="2023" name="Hortic. Res.">
        <title>A chromosome-level phased genome enabling allele-level studies in sweet orange: a case study on citrus Huanglongbing tolerance.</title>
        <authorList>
            <person name="Wu B."/>
            <person name="Yu Q."/>
            <person name="Deng Z."/>
            <person name="Duan Y."/>
            <person name="Luo F."/>
            <person name="Gmitter F. Jr."/>
        </authorList>
    </citation>
    <scope>NUCLEOTIDE SEQUENCE [LARGE SCALE GENOMIC DNA]</scope>
    <source>
        <strain evidence="2">cv. Valencia</strain>
    </source>
</reference>
<dbReference type="EMBL" id="CM039176">
    <property type="protein sequence ID" value="KAH9717485.1"/>
    <property type="molecule type" value="Genomic_DNA"/>
</dbReference>